<protein>
    <submittedName>
        <fullName evidence="1">Uncharacterized protein</fullName>
    </submittedName>
</protein>
<organism evidence="1 2">
    <name type="scientific">Macrococcoides caseolyticum</name>
    <dbReference type="NCBI Taxonomy" id="69966"/>
    <lineage>
        <taxon>Bacteria</taxon>
        <taxon>Bacillati</taxon>
        <taxon>Bacillota</taxon>
        <taxon>Bacilli</taxon>
        <taxon>Bacillales</taxon>
        <taxon>Staphylococcaceae</taxon>
        <taxon>Macrococcoides</taxon>
    </lineage>
</organism>
<dbReference type="Proteomes" id="UP000233606">
    <property type="component" value="Unassembled WGS sequence"/>
</dbReference>
<proteinExistence type="predicted"/>
<name>A0ACC9MQW1_9STAP</name>
<sequence>MIGLERIYPMLNEKTSVDIDENFQKLSNNVSNVQKIIEDRGKEIISSEVVQNWLKENEFKPKDPVATFNDLPKDAELKELRGVTDENAVYVYDGKQWIKQSNLNFDGLSEVKEEVAQTEKVILVENYGAVGDGVTDDSNAFFKAINAFPEEKSIKIMLDKKRYKLNKPIFISRRVYLEGQGQGHTILDYTDAVLPAAPYTANILGVHEMNVNNLDGIALPDNQIGRDGRYSVIKDFTVIGGKSKGKKDDGFFINTPLEVCRVEFLDCGKDGINITANSTVSGKKVGGNANHTKVRQTKSMKNGGNGINILGADANTFVIDQATTYYNEGVGIYDGSLLGGVVIGAEADGNKKGAFQSAPDTETPSKTVWIGTYAESNHPFNYKLSSRHVIYGATGALPEKGQNYLGGLVDRGVFSSKPITIADDEQSAYDFNGISSLAARIGDGKLELYTTKGKAKTYIGPDTVSANYYGILTDSERGLLFPYSKISNALKKGVPYFPNGFTHGMNTSYQEGAAPPKTGNWSQGQRIINDSPAPGGYEGWVCVTSGSPGVWKGYGLIQS</sequence>
<accession>A0ACC9MQW1</accession>
<reference evidence="1" key="1">
    <citation type="submission" date="2017-12" db="EMBL/GenBank/DDBJ databases">
        <title>Genomics of Macrococcus caseolyticus.</title>
        <authorList>
            <person name="MacFadyen A.C."/>
            <person name="Paterson G.K."/>
        </authorList>
    </citation>
    <scope>NUCLEOTIDE SEQUENCE</scope>
    <source>
        <strain evidence="1">5459_5_49</strain>
    </source>
</reference>
<keyword evidence="2" id="KW-1185">Reference proteome</keyword>
<evidence type="ECO:0000313" key="2">
    <source>
        <dbReference type="Proteomes" id="UP000233606"/>
    </source>
</evidence>
<evidence type="ECO:0000313" key="1">
    <source>
        <dbReference type="EMBL" id="PKE55872.1"/>
    </source>
</evidence>
<gene>
    <name evidence="1" type="ORF">CW682_09690</name>
</gene>
<dbReference type="EMBL" id="PIWU01000015">
    <property type="protein sequence ID" value="PKE55872.1"/>
    <property type="molecule type" value="Genomic_DNA"/>
</dbReference>
<comment type="caution">
    <text evidence="1">The sequence shown here is derived from an EMBL/GenBank/DDBJ whole genome shotgun (WGS) entry which is preliminary data.</text>
</comment>